<evidence type="ECO:0000256" key="5">
    <source>
        <dbReference type="ARBA" id="ARBA00022759"/>
    </source>
</evidence>
<dbReference type="InterPro" id="IPR021127">
    <property type="entry name" value="CRISPR_associated_Cas2"/>
</dbReference>
<keyword evidence="6 9" id="KW-0378">Hydrolase</keyword>
<dbReference type="Gene3D" id="3.30.70.240">
    <property type="match status" value="1"/>
</dbReference>
<dbReference type="GO" id="GO:0051607">
    <property type="term" value="P:defense response to virus"/>
    <property type="evidence" value="ECO:0007669"/>
    <property type="project" value="UniProtKB-UniRule"/>
</dbReference>
<reference evidence="13 14" key="2">
    <citation type="submission" date="2016-10" db="EMBL/GenBank/DDBJ databases">
        <authorList>
            <person name="Varghese N."/>
            <person name="Submissions S."/>
        </authorList>
    </citation>
    <scope>NUCLEOTIDE SEQUENCE [LARGE SCALE GENOMIC DNA]</scope>
    <source>
        <strain evidence="14">Nm10</strain>
        <strain evidence="13">Nm9</strain>
    </source>
</reference>
<name>A0A0S3AGW7_9PROT</name>
<keyword evidence="3 9" id="KW-0540">Nuclease</keyword>
<dbReference type="NCBIfam" id="TIGR01573">
    <property type="entry name" value="cas2"/>
    <property type="match status" value="1"/>
</dbReference>
<keyword evidence="5 9" id="KW-0255">Endonuclease</keyword>
<evidence type="ECO:0000313" key="10">
    <source>
        <dbReference type="EMBL" id="PTQ87495.1"/>
    </source>
</evidence>
<evidence type="ECO:0000256" key="3">
    <source>
        <dbReference type="ARBA" id="ARBA00022722"/>
    </source>
</evidence>
<dbReference type="PANTHER" id="PTHR34405:SF3">
    <property type="entry name" value="CRISPR-ASSOCIATED ENDORIBONUCLEASE CAS2 3"/>
    <property type="match status" value="1"/>
</dbReference>
<dbReference type="AlphaFoldDB" id="A0A0S3AGW7"/>
<comment type="function">
    <text evidence="9">CRISPR (clustered regularly interspaced short palindromic repeat), is an adaptive immune system that provides protection against mobile genetic elements (viruses, transposable elements and conjugative plasmids). CRISPR clusters contain sequences complementary to antecedent mobile elements and target invading nucleic acids. CRISPR clusters are transcribed and processed into CRISPR RNA (crRNA). Functions as a ssRNA-specific endoribonuclease. Involved in the integration of spacer DNA into the CRISPR cassette.</text>
</comment>
<reference evidence="11" key="1">
    <citation type="submission" date="2016-10" db="EMBL/GenBank/DDBJ databases">
        <authorList>
            <person name="de Groot N.N."/>
        </authorList>
    </citation>
    <scope>NUCLEOTIDE SEQUENCE [LARGE SCALE GENOMIC DNA]</scope>
    <source>
        <strain evidence="11">Nm10</strain>
        <strain evidence="12">Nm9</strain>
    </source>
</reference>
<gene>
    <name evidence="9" type="primary">cas2</name>
    <name evidence="10" type="ORF">C8R28_1005102</name>
    <name evidence="11" type="ORF">SAMN05216406_10717</name>
    <name evidence="12" type="ORF">SAMN05421510_100150</name>
</gene>
<dbReference type="KEGG" id="nur:ATY38_03660"/>
<evidence type="ECO:0000256" key="9">
    <source>
        <dbReference type="HAMAP-Rule" id="MF_01471"/>
    </source>
</evidence>
<evidence type="ECO:0000256" key="4">
    <source>
        <dbReference type="ARBA" id="ARBA00022723"/>
    </source>
</evidence>
<comment type="similarity">
    <text evidence="2 9">Belongs to the CRISPR-associated endoribonuclease Cas2 protein family.</text>
</comment>
<dbReference type="GO" id="GO:0046872">
    <property type="term" value="F:metal ion binding"/>
    <property type="evidence" value="ECO:0007669"/>
    <property type="project" value="UniProtKB-UniRule"/>
</dbReference>
<dbReference type="HAMAP" id="MF_01471">
    <property type="entry name" value="Cas2"/>
    <property type="match status" value="1"/>
</dbReference>
<evidence type="ECO:0000256" key="6">
    <source>
        <dbReference type="ARBA" id="ARBA00022801"/>
    </source>
</evidence>
<dbReference type="GO" id="GO:0004521">
    <property type="term" value="F:RNA endonuclease activity"/>
    <property type="evidence" value="ECO:0007669"/>
    <property type="project" value="InterPro"/>
</dbReference>
<comment type="subunit">
    <text evidence="9">Homodimer, forms a heterotetramer with a Cas1 homodimer.</text>
</comment>
<keyword evidence="14" id="KW-1185">Reference proteome</keyword>
<comment type="cofactor">
    <cofactor evidence="1 9">
        <name>Mg(2+)</name>
        <dbReference type="ChEBI" id="CHEBI:18420"/>
    </cofactor>
</comment>
<accession>A0A0S3AGW7</accession>
<dbReference type="Proteomes" id="UP000181998">
    <property type="component" value="Unassembled WGS sequence"/>
</dbReference>
<sequence length="104" mass="12131">MADNQHSLYLVAYDIADPKRLTRIHSALKKQGLPVQYSVFIVVLKRKALLRLLARISTLINKREDDVRCYHLPENNEADALGRQFFPEDVMLFTNGVNRIWIQH</sequence>
<dbReference type="EMBL" id="QAOL01000005">
    <property type="protein sequence ID" value="PTQ87495.1"/>
    <property type="molecule type" value="Genomic_DNA"/>
</dbReference>
<reference evidence="10 15" key="3">
    <citation type="submission" date="2018-04" db="EMBL/GenBank/DDBJ databases">
        <title>Active sludge and wastewater microbial communities from Klosterneuburg, Austria.</title>
        <authorList>
            <person name="Wagner M."/>
        </authorList>
    </citation>
    <scope>NUCLEOTIDE SEQUENCE [LARGE SCALE GENOMIC DNA]</scope>
    <source>
        <strain evidence="10 15">Nm4</strain>
    </source>
</reference>
<organism evidence="10 15">
    <name type="scientific">Nitrosomonas ureae</name>
    <dbReference type="NCBI Taxonomy" id="44577"/>
    <lineage>
        <taxon>Bacteria</taxon>
        <taxon>Pseudomonadati</taxon>
        <taxon>Pseudomonadota</taxon>
        <taxon>Betaproteobacteria</taxon>
        <taxon>Nitrosomonadales</taxon>
        <taxon>Nitrosomonadaceae</taxon>
        <taxon>Nitrosomonas</taxon>
    </lineage>
</organism>
<evidence type="ECO:0000256" key="8">
    <source>
        <dbReference type="ARBA" id="ARBA00023118"/>
    </source>
</evidence>
<keyword evidence="8 9" id="KW-0051">Antiviral defense</keyword>
<dbReference type="RefSeq" id="WP_062558105.1">
    <property type="nucleotide sequence ID" value="NZ_CP013341.1"/>
</dbReference>
<dbReference type="GO" id="GO:0043571">
    <property type="term" value="P:maintenance of CRISPR repeat elements"/>
    <property type="evidence" value="ECO:0007669"/>
    <property type="project" value="UniProtKB-UniRule"/>
</dbReference>
<dbReference type="Proteomes" id="UP000182882">
    <property type="component" value="Unassembled WGS sequence"/>
</dbReference>
<dbReference type="InterPro" id="IPR019199">
    <property type="entry name" value="Virulence_VapD/CRISPR_Cas2"/>
</dbReference>
<dbReference type="OrthoDB" id="9798176at2"/>
<feature type="binding site" evidence="9">
    <location>
        <position position="14"/>
    </location>
    <ligand>
        <name>Mg(2+)</name>
        <dbReference type="ChEBI" id="CHEBI:18420"/>
        <note>catalytic</note>
    </ligand>
</feature>
<evidence type="ECO:0000313" key="14">
    <source>
        <dbReference type="Proteomes" id="UP000182882"/>
    </source>
</evidence>
<dbReference type="STRING" id="44577.ATY38_03660"/>
<proteinExistence type="inferred from homology"/>
<dbReference type="EMBL" id="FNLN01000007">
    <property type="protein sequence ID" value="SDT87316.1"/>
    <property type="molecule type" value="Genomic_DNA"/>
</dbReference>
<evidence type="ECO:0000313" key="11">
    <source>
        <dbReference type="EMBL" id="SDT87316.1"/>
    </source>
</evidence>
<dbReference type="GO" id="GO:0016787">
    <property type="term" value="F:hydrolase activity"/>
    <property type="evidence" value="ECO:0007669"/>
    <property type="project" value="UniProtKB-KW"/>
</dbReference>
<dbReference type="EC" id="3.1.-.-" evidence="9"/>
<evidence type="ECO:0000313" key="13">
    <source>
        <dbReference type="Proteomes" id="UP000181998"/>
    </source>
</evidence>
<dbReference type="Proteomes" id="UP000244110">
    <property type="component" value="Unassembled WGS sequence"/>
</dbReference>
<dbReference type="CDD" id="cd09725">
    <property type="entry name" value="Cas2_I_II_III"/>
    <property type="match status" value="1"/>
</dbReference>
<dbReference type="SUPFAM" id="SSF143430">
    <property type="entry name" value="TTP0101/SSO1404-like"/>
    <property type="match status" value="1"/>
</dbReference>
<protein>
    <recommendedName>
        <fullName evidence="9">CRISPR-associated endoribonuclease Cas2</fullName>
        <ecNumber evidence="9">3.1.-.-</ecNumber>
    </recommendedName>
</protein>
<keyword evidence="4 9" id="KW-0479">Metal-binding</keyword>
<dbReference type="Pfam" id="PF09827">
    <property type="entry name" value="CRISPR_Cas2"/>
    <property type="match status" value="1"/>
</dbReference>
<evidence type="ECO:0000256" key="2">
    <source>
        <dbReference type="ARBA" id="ARBA00009959"/>
    </source>
</evidence>
<evidence type="ECO:0000313" key="12">
    <source>
        <dbReference type="EMBL" id="SEP63880.1"/>
    </source>
</evidence>
<keyword evidence="7 9" id="KW-0460">Magnesium</keyword>
<evidence type="ECO:0000256" key="1">
    <source>
        <dbReference type="ARBA" id="ARBA00001946"/>
    </source>
</evidence>
<dbReference type="EMBL" id="FOFX01000001">
    <property type="protein sequence ID" value="SEP63880.1"/>
    <property type="molecule type" value="Genomic_DNA"/>
</dbReference>
<evidence type="ECO:0000313" key="15">
    <source>
        <dbReference type="Proteomes" id="UP000244110"/>
    </source>
</evidence>
<dbReference type="PANTHER" id="PTHR34405">
    <property type="entry name" value="CRISPR-ASSOCIATED ENDORIBONUCLEASE CAS2"/>
    <property type="match status" value="1"/>
</dbReference>
<evidence type="ECO:0000256" key="7">
    <source>
        <dbReference type="ARBA" id="ARBA00022842"/>
    </source>
</evidence>